<evidence type="ECO:0000259" key="10">
    <source>
        <dbReference type="Pfam" id="PF01576"/>
    </source>
</evidence>
<evidence type="ECO:0000256" key="4">
    <source>
        <dbReference type="ARBA" id="ARBA00023054"/>
    </source>
</evidence>
<keyword evidence="2" id="KW-0787">Thick filament</keyword>
<dbReference type="eggNOG" id="KOG0161">
    <property type="taxonomic scope" value="Eukaryota"/>
</dbReference>
<evidence type="ECO:0000256" key="5">
    <source>
        <dbReference type="ARBA" id="ARBA00023123"/>
    </source>
</evidence>
<keyword evidence="12" id="KW-1185">Reference proteome</keyword>
<dbReference type="Gene3D" id="1.20.5.370">
    <property type="match status" value="4"/>
</dbReference>
<dbReference type="PANTHER" id="PTHR46349:SF6">
    <property type="entry name" value="MYOSIN-6-LIKE"/>
    <property type="match status" value="1"/>
</dbReference>
<dbReference type="FunFam" id="1.20.5.370:FF:000008">
    <property type="entry name" value="Myosin heavy chain"/>
    <property type="match status" value="1"/>
</dbReference>
<evidence type="ECO:0000256" key="7">
    <source>
        <dbReference type="ARBA" id="ARBA00023179"/>
    </source>
</evidence>
<organism evidence="11 12">
    <name type="scientific">Xiphophorus maculatus</name>
    <name type="common">Southern platyfish</name>
    <name type="synonym">Platypoecilus maculatus</name>
    <dbReference type="NCBI Taxonomy" id="8083"/>
    <lineage>
        <taxon>Eukaryota</taxon>
        <taxon>Metazoa</taxon>
        <taxon>Chordata</taxon>
        <taxon>Craniata</taxon>
        <taxon>Vertebrata</taxon>
        <taxon>Euteleostomi</taxon>
        <taxon>Actinopterygii</taxon>
        <taxon>Neopterygii</taxon>
        <taxon>Teleostei</taxon>
        <taxon>Neoteleostei</taxon>
        <taxon>Acanthomorphata</taxon>
        <taxon>Ovalentaria</taxon>
        <taxon>Atherinomorphae</taxon>
        <taxon>Cyprinodontiformes</taxon>
        <taxon>Poeciliidae</taxon>
        <taxon>Poeciliinae</taxon>
        <taxon>Xiphophorus</taxon>
    </lineage>
</organism>
<dbReference type="InterPro" id="IPR014751">
    <property type="entry name" value="XRCC4-like_C"/>
</dbReference>
<dbReference type="SUPFAM" id="SSF90257">
    <property type="entry name" value="Myosin rod fragments"/>
    <property type="match status" value="1"/>
</dbReference>
<dbReference type="AlphaFoldDB" id="M3ZSW1"/>
<dbReference type="InterPro" id="IPR002928">
    <property type="entry name" value="Myosin_tail"/>
</dbReference>
<evidence type="ECO:0000313" key="12">
    <source>
        <dbReference type="Proteomes" id="UP000002852"/>
    </source>
</evidence>
<evidence type="ECO:0000256" key="8">
    <source>
        <dbReference type="SAM" id="Coils"/>
    </source>
</evidence>
<keyword evidence="7" id="KW-0514">Muscle protein</keyword>
<feature type="domain" description="Myosin tail" evidence="10">
    <location>
        <begin position="1"/>
        <end position="481"/>
    </location>
</feature>
<comment type="subcellular location">
    <subcellularLocation>
        <location evidence="1">Cytoplasm</location>
        <location evidence="1">Myofibril</location>
    </subcellularLocation>
</comment>
<protein>
    <recommendedName>
        <fullName evidence="10">Myosin tail domain-containing protein</fullName>
    </recommendedName>
</protein>
<accession>M3ZSW1</accession>
<dbReference type="FunFam" id="1.20.5.370:FF:000016">
    <property type="match status" value="1"/>
</dbReference>
<evidence type="ECO:0000256" key="6">
    <source>
        <dbReference type="ARBA" id="ARBA00023175"/>
    </source>
</evidence>
<dbReference type="OMA" id="GCEQLAR"/>
<keyword evidence="5" id="KW-0518">Myosin</keyword>
<dbReference type="STRING" id="8083.ENSXMAP00000005304"/>
<evidence type="ECO:0000313" key="11">
    <source>
        <dbReference type="Ensembl" id="ENSXMAP00000005304.2"/>
    </source>
</evidence>
<feature type="region of interest" description="Disordered" evidence="9">
    <location>
        <begin position="482"/>
        <end position="521"/>
    </location>
</feature>
<dbReference type="Ensembl" id="ENSXMAT00000005310.2">
    <property type="protein sequence ID" value="ENSXMAP00000005304.2"/>
    <property type="gene ID" value="ENSXMAG00000005292.2"/>
</dbReference>
<dbReference type="GO" id="GO:0016459">
    <property type="term" value="C:myosin complex"/>
    <property type="evidence" value="ECO:0007669"/>
    <property type="project" value="UniProtKB-KW"/>
</dbReference>
<reference evidence="12" key="1">
    <citation type="submission" date="2012-01" db="EMBL/GenBank/DDBJ databases">
        <authorList>
            <person name="Walter R."/>
            <person name="Schartl M."/>
            <person name="Warren W."/>
        </authorList>
    </citation>
    <scope>NUCLEOTIDE SEQUENCE [LARGE SCALE GENOMIC DNA]</scope>
    <source>
        <strain evidence="12">JP 163 A</strain>
    </source>
</reference>
<evidence type="ECO:0000256" key="1">
    <source>
        <dbReference type="ARBA" id="ARBA00004657"/>
    </source>
</evidence>
<reference evidence="11" key="3">
    <citation type="submission" date="2025-08" db="UniProtKB">
        <authorList>
            <consortium name="Ensembl"/>
        </authorList>
    </citation>
    <scope>IDENTIFICATION</scope>
    <source>
        <strain evidence="11">JP 163 A</strain>
    </source>
</reference>
<reference evidence="11" key="4">
    <citation type="submission" date="2025-09" db="UniProtKB">
        <authorList>
            <consortium name="Ensembl"/>
        </authorList>
    </citation>
    <scope>IDENTIFICATION</scope>
    <source>
        <strain evidence="11">JP 163 A</strain>
    </source>
</reference>
<dbReference type="PANTHER" id="PTHR46349">
    <property type="entry name" value="CINGULIN-LIKE PROTEIN 1-RELATED"/>
    <property type="match status" value="1"/>
</dbReference>
<dbReference type="Proteomes" id="UP000002852">
    <property type="component" value="Unassembled WGS sequence"/>
</dbReference>
<evidence type="ECO:0000256" key="3">
    <source>
        <dbReference type="ARBA" id="ARBA00022490"/>
    </source>
</evidence>
<feature type="region of interest" description="Disordered" evidence="9">
    <location>
        <begin position="129"/>
        <end position="148"/>
    </location>
</feature>
<keyword evidence="3" id="KW-0963">Cytoplasm</keyword>
<dbReference type="HOGENOM" id="CLU_000192_13_0_1"/>
<evidence type="ECO:0000256" key="9">
    <source>
        <dbReference type="SAM" id="MobiDB-lite"/>
    </source>
</evidence>
<keyword evidence="6" id="KW-0505">Motor protein</keyword>
<reference evidence="12" key="2">
    <citation type="journal article" date="2013" name="Nat. Genet.">
        <title>The genome of the platyfish, Xiphophorus maculatus, provides insights into evolutionary adaptation and several complex traits.</title>
        <authorList>
            <person name="Schartl M."/>
            <person name="Walter R.B."/>
            <person name="Shen Y."/>
            <person name="Garcia T."/>
            <person name="Catchen J."/>
            <person name="Amores A."/>
            <person name="Braasch I."/>
            <person name="Chalopin D."/>
            <person name="Volff J.N."/>
            <person name="Lesch K.P."/>
            <person name="Bisazza A."/>
            <person name="Minx P."/>
            <person name="Hillier L."/>
            <person name="Wilson R.K."/>
            <person name="Fuerstenberg S."/>
            <person name="Boore J."/>
            <person name="Searle S."/>
            <person name="Postlethwait J.H."/>
            <person name="Warren W.C."/>
        </authorList>
    </citation>
    <scope>NUCLEOTIDE SEQUENCE [LARGE SCALE GENOMIC DNA]</scope>
    <source>
        <strain evidence="12">JP 163 A</strain>
    </source>
</reference>
<sequence>KKQRVLEKQLGDWKQKCEELVAEVEGCQKESRQHAAELFKVKTAHEECLEQLEAVRRENKAFQEIADLTDQLSDGGKCVHELQKSKKKFEMEKEELQASLEESEAALEAEETKVLRLQLELSQAKGDLERRLQEKEEEAEAAKSHQRALESLQASLDVEVKGRTEALKLRKKLEADINELEVQVDLLTKSNAELNKNSKKMQQQIKELQAQLEEEVRSHEEQREEQAALERRCALLVSDGEETRAALESADRARKVLETELQEANEKHGDLSGQQFQSALTGRRKLEVDLQALQQEHEELQTEMRGCADKVKKAGCEQLARVGEELRLEQEHALHLERVKKSLEGQIKDMSGRLDEAEQMALKGGKKIIQKLEGKVKELELELDSEQKRHAETVKTLRKNERRLKELLFQSEEDQKNQQRMQELVERLQNKMKAYKRQVEEAQEEQANMNLAKYRKTVHELDDAEERADIAESALTKIRTKNRGSFGKGHSSGYSTPYPGLVRSPSSVGSEGRGEKILNDDSESVSSLIPAYLNSLKKLMID</sequence>
<dbReference type="InParanoid" id="M3ZSW1"/>
<proteinExistence type="predicted"/>
<dbReference type="GeneTree" id="ENSGT00940000160705"/>
<keyword evidence="4 8" id="KW-0175">Coiled coil</keyword>
<evidence type="ECO:0000256" key="2">
    <source>
        <dbReference type="ARBA" id="ARBA00022433"/>
    </source>
</evidence>
<dbReference type="Pfam" id="PF01576">
    <property type="entry name" value="Myosin_tail_1"/>
    <property type="match status" value="1"/>
</dbReference>
<name>M3ZSW1_XIPMA</name>
<feature type="coiled-coil region" evidence="8">
    <location>
        <begin position="340"/>
        <end position="481"/>
    </location>
</feature>